<reference evidence="2 3" key="1">
    <citation type="submission" date="2020-10" db="EMBL/GenBank/DDBJ databases">
        <title>Complete genome sequence of Paludibaculum fermentans P105T, a facultatively anaerobic acidobacterium capable of dissimilatory Fe(III) reduction.</title>
        <authorList>
            <person name="Dedysh S.N."/>
            <person name="Beletsky A.V."/>
            <person name="Kulichevskaya I.S."/>
            <person name="Mardanov A.V."/>
            <person name="Ravin N.V."/>
        </authorList>
    </citation>
    <scope>NUCLEOTIDE SEQUENCE [LARGE SCALE GENOMIC DNA]</scope>
    <source>
        <strain evidence="2 3">P105</strain>
    </source>
</reference>
<dbReference type="Proteomes" id="UP000593892">
    <property type="component" value="Chromosome"/>
</dbReference>
<dbReference type="PROSITE" id="PS51318">
    <property type="entry name" value="TAT"/>
    <property type="match status" value="1"/>
</dbReference>
<protein>
    <submittedName>
        <fullName evidence="2">DUF1552 domain-containing protein</fullName>
    </submittedName>
</protein>
<dbReference type="AlphaFoldDB" id="A0A7S7NY94"/>
<evidence type="ECO:0000256" key="1">
    <source>
        <dbReference type="SAM" id="SignalP"/>
    </source>
</evidence>
<keyword evidence="1" id="KW-0732">Signal</keyword>
<name>A0A7S7NY94_PALFE</name>
<gene>
    <name evidence="2" type="ORF">IRI77_11515</name>
</gene>
<accession>A0A7S7NY94</accession>
<feature type="signal peptide" evidence="1">
    <location>
        <begin position="1"/>
        <end position="32"/>
    </location>
</feature>
<proteinExistence type="predicted"/>
<organism evidence="2 3">
    <name type="scientific">Paludibaculum fermentans</name>
    <dbReference type="NCBI Taxonomy" id="1473598"/>
    <lineage>
        <taxon>Bacteria</taxon>
        <taxon>Pseudomonadati</taxon>
        <taxon>Acidobacteriota</taxon>
        <taxon>Terriglobia</taxon>
        <taxon>Bryobacterales</taxon>
        <taxon>Bryobacteraceae</taxon>
        <taxon>Paludibaculum</taxon>
    </lineage>
</organism>
<dbReference type="KEGG" id="pfer:IRI77_11515"/>
<dbReference type="InterPro" id="IPR011447">
    <property type="entry name" value="DUF1552"/>
</dbReference>
<sequence length="448" mass="49719">MTRKALPRRTILRGMGAAVGLPFLDAMLPAMATPAQAAVAKTPLRLAFAYVPNGIIMNHWNPSYEGQLGELPRILKAMEPHRDDILMLGNLTHNTGRALLDGAGDHGRCSGSYLTGIQVKKTMVDIKAGVSCDQIVAKHLGEQTRFPSLEVGMEDARQAGDCDSGYSCAYTNNLAWKSETQPLPPLLDPRAMFERLFGTGAVRSPEAKARQADYRRSILDFVNSETGKLKSALGPSDNRKLDEYLTSIREVERQIDRAEKTNAQIDPKMEKPYGVPADFSEHFKLMTDMITIAFQADLTRVVTFLMTREGTSRPYRELDIADGHHPCTHHMNKPDLIEKVVRINTYHVAQMAGWVEKLKTTKESTGSLLDNMMLVYGAGLSDGNRHLHEDLPTILIGKGGNTIKPGRRVVFRRETPMCNMHLALMERMGVHMEHFGDATGQLNLAELS</sequence>
<feature type="chain" id="PRO_5032701614" evidence="1">
    <location>
        <begin position="33"/>
        <end position="448"/>
    </location>
</feature>
<evidence type="ECO:0000313" key="3">
    <source>
        <dbReference type="Proteomes" id="UP000593892"/>
    </source>
</evidence>
<dbReference type="InterPro" id="IPR006311">
    <property type="entry name" value="TAT_signal"/>
</dbReference>
<dbReference type="Pfam" id="PF07586">
    <property type="entry name" value="HXXSHH"/>
    <property type="match status" value="1"/>
</dbReference>
<evidence type="ECO:0000313" key="2">
    <source>
        <dbReference type="EMBL" id="QOY91977.1"/>
    </source>
</evidence>
<dbReference type="EMBL" id="CP063849">
    <property type="protein sequence ID" value="QOY91977.1"/>
    <property type="molecule type" value="Genomic_DNA"/>
</dbReference>
<keyword evidence="3" id="KW-1185">Reference proteome</keyword>